<accession>A0AAN9XW46</accession>
<gene>
    <name evidence="1" type="ORF">VNO78_02916</name>
</gene>
<proteinExistence type="predicted"/>
<comment type="caution">
    <text evidence="1">The sequence shown here is derived from an EMBL/GenBank/DDBJ whole genome shotgun (WGS) entry which is preliminary data.</text>
</comment>
<keyword evidence="2" id="KW-1185">Reference proteome</keyword>
<evidence type="ECO:0000313" key="1">
    <source>
        <dbReference type="EMBL" id="KAK7411482.1"/>
    </source>
</evidence>
<protein>
    <submittedName>
        <fullName evidence="1">Uncharacterized protein</fullName>
    </submittedName>
</protein>
<name>A0AAN9XW46_PSOTE</name>
<evidence type="ECO:0000313" key="2">
    <source>
        <dbReference type="Proteomes" id="UP001386955"/>
    </source>
</evidence>
<reference evidence="1 2" key="1">
    <citation type="submission" date="2024-01" db="EMBL/GenBank/DDBJ databases">
        <title>The genomes of 5 underutilized Papilionoideae crops provide insights into root nodulation and disease resistanc.</title>
        <authorList>
            <person name="Jiang F."/>
        </authorList>
    </citation>
    <scope>NUCLEOTIDE SEQUENCE [LARGE SCALE GENOMIC DNA]</scope>
    <source>
        <strain evidence="1">DUOXIRENSHENG_FW03</strain>
        <tissue evidence="1">Leaves</tissue>
    </source>
</reference>
<organism evidence="1 2">
    <name type="scientific">Psophocarpus tetragonolobus</name>
    <name type="common">Winged bean</name>
    <name type="synonym">Dolichos tetragonolobus</name>
    <dbReference type="NCBI Taxonomy" id="3891"/>
    <lineage>
        <taxon>Eukaryota</taxon>
        <taxon>Viridiplantae</taxon>
        <taxon>Streptophyta</taxon>
        <taxon>Embryophyta</taxon>
        <taxon>Tracheophyta</taxon>
        <taxon>Spermatophyta</taxon>
        <taxon>Magnoliopsida</taxon>
        <taxon>eudicotyledons</taxon>
        <taxon>Gunneridae</taxon>
        <taxon>Pentapetalae</taxon>
        <taxon>rosids</taxon>
        <taxon>fabids</taxon>
        <taxon>Fabales</taxon>
        <taxon>Fabaceae</taxon>
        <taxon>Papilionoideae</taxon>
        <taxon>50 kb inversion clade</taxon>
        <taxon>NPAAA clade</taxon>
        <taxon>indigoferoid/millettioid clade</taxon>
        <taxon>Phaseoleae</taxon>
        <taxon>Psophocarpus</taxon>
    </lineage>
</organism>
<dbReference type="EMBL" id="JAYMYS010000001">
    <property type="protein sequence ID" value="KAK7411482.1"/>
    <property type="molecule type" value="Genomic_DNA"/>
</dbReference>
<dbReference type="Proteomes" id="UP001386955">
    <property type="component" value="Unassembled WGS sequence"/>
</dbReference>
<dbReference type="AlphaFoldDB" id="A0AAN9XW46"/>
<sequence>MTDKMKRIIGVPAKRVGYPNRMKGEVQQISFGSQGLIVLGHLLPSEVCRVHPICALRVVFEVILVGTSRIIGFD</sequence>